<feature type="signal peptide" evidence="2">
    <location>
        <begin position="1"/>
        <end position="19"/>
    </location>
</feature>
<evidence type="ECO:0000313" key="3">
    <source>
        <dbReference type="EMBL" id="MPC88242.1"/>
    </source>
</evidence>
<feature type="compositionally biased region" description="Basic and acidic residues" evidence="1">
    <location>
        <begin position="79"/>
        <end position="103"/>
    </location>
</feature>
<sequence>MHCDACVALVRAGVWACMGACVGGCVGSASPCSSLPCSTTTFITFTLRESARPLVTIAAQTCPRNPQKTSFLCGWQADRQTDRRKGGQADRQTGRQADRRTGHPGDYSSLFSALPTLARGGGVNLAAPRGLRPKHDVEDE</sequence>
<name>A0A5B7IWF0_PORTR</name>
<comment type="caution">
    <text evidence="3">The sequence shown here is derived from an EMBL/GenBank/DDBJ whole genome shotgun (WGS) entry which is preliminary data.</text>
</comment>
<evidence type="ECO:0000313" key="4">
    <source>
        <dbReference type="Proteomes" id="UP000324222"/>
    </source>
</evidence>
<keyword evidence="4" id="KW-1185">Reference proteome</keyword>
<evidence type="ECO:0000256" key="2">
    <source>
        <dbReference type="SAM" id="SignalP"/>
    </source>
</evidence>
<feature type="chain" id="PRO_5023083627" description="Secreted protein" evidence="2">
    <location>
        <begin position="20"/>
        <end position="140"/>
    </location>
</feature>
<proteinExistence type="predicted"/>
<evidence type="ECO:0000256" key="1">
    <source>
        <dbReference type="SAM" id="MobiDB-lite"/>
    </source>
</evidence>
<keyword evidence="2" id="KW-0732">Signal</keyword>
<feature type="region of interest" description="Disordered" evidence="1">
    <location>
        <begin position="78"/>
        <end position="112"/>
    </location>
</feature>
<gene>
    <name evidence="3" type="ORF">E2C01_083142</name>
</gene>
<dbReference type="AlphaFoldDB" id="A0A5B7IWF0"/>
<accession>A0A5B7IWF0</accession>
<reference evidence="3 4" key="1">
    <citation type="submission" date="2019-05" db="EMBL/GenBank/DDBJ databases">
        <title>Another draft genome of Portunus trituberculatus and its Hox gene families provides insights of decapod evolution.</title>
        <authorList>
            <person name="Jeong J.-H."/>
            <person name="Song I."/>
            <person name="Kim S."/>
            <person name="Choi T."/>
            <person name="Kim D."/>
            <person name="Ryu S."/>
            <person name="Kim W."/>
        </authorList>
    </citation>
    <scope>NUCLEOTIDE SEQUENCE [LARGE SCALE GENOMIC DNA]</scope>
    <source>
        <tissue evidence="3">Muscle</tissue>
    </source>
</reference>
<dbReference type="Proteomes" id="UP000324222">
    <property type="component" value="Unassembled WGS sequence"/>
</dbReference>
<protein>
    <recommendedName>
        <fullName evidence="5">Secreted protein</fullName>
    </recommendedName>
</protein>
<organism evidence="3 4">
    <name type="scientific">Portunus trituberculatus</name>
    <name type="common">Swimming crab</name>
    <name type="synonym">Neptunus trituberculatus</name>
    <dbReference type="NCBI Taxonomy" id="210409"/>
    <lineage>
        <taxon>Eukaryota</taxon>
        <taxon>Metazoa</taxon>
        <taxon>Ecdysozoa</taxon>
        <taxon>Arthropoda</taxon>
        <taxon>Crustacea</taxon>
        <taxon>Multicrustacea</taxon>
        <taxon>Malacostraca</taxon>
        <taxon>Eumalacostraca</taxon>
        <taxon>Eucarida</taxon>
        <taxon>Decapoda</taxon>
        <taxon>Pleocyemata</taxon>
        <taxon>Brachyura</taxon>
        <taxon>Eubrachyura</taxon>
        <taxon>Portunoidea</taxon>
        <taxon>Portunidae</taxon>
        <taxon>Portuninae</taxon>
        <taxon>Portunus</taxon>
    </lineage>
</organism>
<dbReference type="EMBL" id="VSRR010077173">
    <property type="protein sequence ID" value="MPC88242.1"/>
    <property type="molecule type" value="Genomic_DNA"/>
</dbReference>
<evidence type="ECO:0008006" key="5">
    <source>
        <dbReference type="Google" id="ProtNLM"/>
    </source>
</evidence>